<dbReference type="SMART" id="SM01231">
    <property type="entry name" value="H-kinase_dim"/>
    <property type="match status" value="1"/>
</dbReference>
<dbReference type="PROSITE" id="PS50851">
    <property type="entry name" value="CHEW"/>
    <property type="match status" value="1"/>
</dbReference>
<evidence type="ECO:0000313" key="15">
    <source>
        <dbReference type="EMBL" id="QNO16438.1"/>
    </source>
</evidence>
<organism evidence="15 16">
    <name type="scientific">Alkalicella caledoniensis</name>
    <dbReference type="NCBI Taxonomy" id="2731377"/>
    <lineage>
        <taxon>Bacteria</taxon>
        <taxon>Bacillati</taxon>
        <taxon>Bacillota</taxon>
        <taxon>Clostridia</taxon>
        <taxon>Eubacteriales</taxon>
        <taxon>Proteinivoracaceae</taxon>
        <taxon>Alkalicella</taxon>
    </lineage>
</organism>
<feature type="domain" description="HPt" evidence="14">
    <location>
        <begin position="1"/>
        <end position="103"/>
    </location>
</feature>
<evidence type="ECO:0000256" key="7">
    <source>
        <dbReference type="ARBA" id="ARBA00022741"/>
    </source>
</evidence>
<dbReference type="InterPro" id="IPR003594">
    <property type="entry name" value="HATPase_dom"/>
</dbReference>
<comment type="catalytic activity">
    <reaction evidence="1">
        <text>ATP + protein L-histidine = ADP + protein N-phospho-L-histidine.</text>
        <dbReference type="EC" id="2.7.13.3"/>
    </reaction>
</comment>
<dbReference type="SMART" id="SM00387">
    <property type="entry name" value="HATPase_c"/>
    <property type="match status" value="1"/>
</dbReference>
<evidence type="ECO:0000256" key="6">
    <source>
        <dbReference type="ARBA" id="ARBA00022679"/>
    </source>
</evidence>
<evidence type="ECO:0000259" key="13">
    <source>
        <dbReference type="PROSITE" id="PS50851"/>
    </source>
</evidence>
<dbReference type="FunFam" id="3.30.565.10:FF:000016">
    <property type="entry name" value="Chemotaxis protein CheA, putative"/>
    <property type="match status" value="1"/>
</dbReference>
<dbReference type="InterPro" id="IPR036097">
    <property type="entry name" value="HisK_dim/P_sf"/>
</dbReference>
<dbReference type="FunFam" id="2.30.30.40:FF:000048">
    <property type="entry name" value="Chemotaxis protein CheA, putative"/>
    <property type="match status" value="1"/>
</dbReference>
<dbReference type="Gene3D" id="2.30.30.40">
    <property type="entry name" value="SH3 Domains"/>
    <property type="match status" value="1"/>
</dbReference>
<keyword evidence="7" id="KW-0547">Nucleotide-binding</keyword>
<dbReference type="GO" id="GO:0005737">
    <property type="term" value="C:cytoplasm"/>
    <property type="evidence" value="ECO:0007669"/>
    <property type="project" value="InterPro"/>
</dbReference>
<dbReference type="Pfam" id="PF01584">
    <property type="entry name" value="CheW"/>
    <property type="match status" value="1"/>
</dbReference>
<dbReference type="Gene3D" id="1.10.287.560">
    <property type="entry name" value="Histidine kinase CheA-like, homodimeric domain"/>
    <property type="match status" value="1"/>
</dbReference>
<dbReference type="SMART" id="SM00073">
    <property type="entry name" value="HPT"/>
    <property type="match status" value="1"/>
</dbReference>
<dbReference type="PRINTS" id="PR00344">
    <property type="entry name" value="BCTRLSENSOR"/>
</dbReference>
<dbReference type="CDD" id="cd00731">
    <property type="entry name" value="CheA_reg"/>
    <property type="match status" value="1"/>
</dbReference>
<dbReference type="InterPro" id="IPR005467">
    <property type="entry name" value="His_kinase_dom"/>
</dbReference>
<dbReference type="InterPro" id="IPR010808">
    <property type="entry name" value="CheA_P2-bd"/>
</dbReference>
<accession>A0A7G9WCM6</accession>
<dbReference type="InterPro" id="IPR051315">
    <property type="entry name" value="Bact_Chemotaxis_CheA"/>
</dbReference>
<reference evidence="15 16" key="1">
    <citation type="submission" date="2020-07" db="EMBL/GenBank/DDBJ databases">
        <title>Alkalicella. sp. LB2 genome.</title>
        <authorList>
            <person name="Postec A."/>
            <person name="Quemeneur M."/>
        </authorList>
    </citation>
    <scope>NUCLEOTIDE SEQUENCE [LARGE SCALE GENOMIC DNA]</scope>
    <source>
        <strain evidence="15 16">LB2</strain>
    </source>
</reference>
<dbReference type="SUPFAM" id="SSF47384">
    <property type="entry name" value="Homodimeric domain of signal transducing histidine kinase"/>
    <property type="match status" value="1"/>
</dbReference>
<dbReference type="Gene3D" id="1.20.120.160">
    <property type="entry name" value="HPT domain"/>
    <property type="match status" value="1"/>
</dbReference>
<dbReference type="InterPro" id="IPR002545">
    <property type="entry name" value="CheW-lke_dom"/>
</dbReference>
<dbReference type="Pfam" id="PF07194">
    <property type="entry name" value="P2"/>
    <property type="match status" value="1"/>
</dbReference>
<feature type="modified residue" description="Phosphohistidine" evidence="11">
    <location>
        <position position="46"/>
    </location>
</feature>
<dbReference type="InterPro" id="IPR036641">
    <property type="entry name" value="HPT_dom_sf"/>
</dbReference>
<protein>
    <recommendedName>
        <fullName evidence="3">Chemotaxis protein CheA</fullName>
        <ecNumber evidence="2">2.7.13.3</ecNumber>
    </recommendedName>
</protein>
<dbReference type="SUPFAM" id="SSF55874">
    <property type="entry name" value="ATPase domain of HSP90 chaperone/DNA topoisomerase II/histidine kinase"/>
    <property type="match status" value="1"/>
</dbReference>
<keyword evidence="4" id="KW-0145">Chemotaxis</keyword>
<evidence type="ECO:0000256" key="3">
    <source>
        <dbReference type="ARBA" id="ARBA00021495"/>
    </source>
</evidence>
<dbReference type="InterPro" id="IPR036061">
    <property type="entry name" value="CheW-like_dom_sf"/>
</dbReference>
<dbReference type="Pfam" id="PF01627">
    <property type="entry name" value="Hpt"/>
    <property type="match status" value="1"/>
</dbReference>
<dbReference type="InterPro" id="IPR004105">
    <property type="entry name" value="CheA-like_dim"/>
</dbReference>
<dbReference type="RefSeq" id="WP_213166831.1">
    <property type="nucleotide sequence ID" value="NZ_CP058559.1"/>
</dbReference>
<evidence type="ECO:0000256" key="2">
    <source>
        <dbReference type="ARBA" id="ARBA00012438"/>
    </source>
</evidence>
<keyword evidence="8" id="KW-0418">Kinase</keyword>
<dbReference type="InterPro" id="IPR036890">
    <property type="entry name" value="HATPase_C_sf"/>
</dbReference>
<dbReference type="EC" id="2.7.13.3" evidence="2"/>
<dbReference type="InterPro" id="IPR035891">
    <property type="entry name" value="CheY-binding_CheA"/>
</dbReference>
<dbReference type="Pfam" id="PF02518">
    <property type="entry name" value="HATPase_c"/>
    <property type="match status" value="1"/>
</dbReference>
<keyword evidence="16" id="KW-1185">Reference proteome</keyword>
<dbReference type="InterPro" id="IPR037052">
    <property type="entry name" value="CheA-like_P2_sf"/>
</dbReference>
<sequence length="649" mass="72191">MDLNNYLPIYFEESEENIQIISDSLLELEKNPTDVQAINEIFRAAHTLKGMSATMGFQSIADLTHGIENFLDELRNGTKTLSTNSLNTLFKAFDFLSEGLNNIKTGKNDPIDLSILKEFDEKPGSVEVSLQVEKTTSDINDYEQYVISNAFAQGFSVYHIAVELNEDCLLKSARAFMVYKELEAMGEIVKTMPTVQQLEDEKFDKTFEIWLITKESQAEVEKVSEVPEVNSAQITLVDNDVKIEPQSKDTNTPVEKQNNPSQQVVQAKSQATIRVDLNRLDSLMNLVSELVINKTGLNQSVNNQNQSMVTEGLEQLHRITTELQNIVMSLRMVPIDRVFSRFPRMVRDTAKDLQKEVELTIIGKETELDRTIIDEIGDPLVHLIRNAIDHGLESKEDRTKNGKNAQGKITLKAYQSGNEVFIEVSDDGKGIDANKIAQSAVKKNLISENDMVTMDEQQILQLIFEAGFSTKDVVTDLSGRGVGLDVVKTSIESLGGGIEIYTELNKGTTFTIHLPLTLAIIQGLLVSVGEEKYAIPLSSIVETAAFDKKSVKKVGQQEVLMFRDSVLPLLDLANVLDTEPDREQELSMVVVKKGDRQIGLIVDNLIGQQEVVIKHLGDFLANIRGFAGATISGDGEVILILDTNSLFFN</sequence>
<dbReference type="PROSITE" id="PS50894">
    <property type="entry name" value="HPT"/>
    <property type="match status" value="1"/>
</dbReference>
<dbReference type="InterPro" id="IPR008207">
    <property type="entry name" value="Sig_transdc_His_kin_Hpt_dom"/>
</dbReference>
<keyword evidence="6" id="KW-0808">Transferase</keyword>
<dbReference type="EMBL" id="CP058559">
    <property type="protein sequence ID" value="QNO16438.1"/>
    <property type="molecule type" value="Genomic_DNA"/>
</dbReference>
<dbReference type="SUPFAM" id="SSF47226">
    <property type="entry name" value="Histidine-containing phosphotransfer domain, HPT domain"/>
    <property type="match status" value="1"/>
</dbReference>
<feature type="domain" description="Histidine kinase" evidence="12">
    <location>
        <begin position="272"/>
        <end position="518"/>
    </location>
</feature>
<dbReference type="AlphaFoldDB" id="A0A7G9WCM6"/>
<gene>
    <name evidence="15" type="ORF">HYG86_17485</name>
</gene>
<feature type="domain" description="CheW-like" evidence="13">
    <location>
        <begin position="520"/>
        <end position="649"/>
    </location>
</feature>
<dbReference type="CDD" id="cd16916">
    <property type="entry name" value="HATPase_CheA-like"/>
    <property type="match status" value="1"/>
</dbReference>
<dbReference type="PANTHER" id="PTHR43395:SF1">
    <property type="entry name" value="CHEMOTAXIS PROTEIN CHEA"/>
    <property type="match status" value="1"/>
</dbReference>
<dbReference type="Gene3D" id="3.30.70.1110">
    <property type="entry name" value="Histidine kinase CheA-like, P2 response regulator-binding domain"/>
    <property type="match status" value="1"/>
</dbReference>
<evidence type="ECO:0000259" key="12">
    <source>
        <dbReference type="PROSITE" id="PS50109"/>
    </source>
</evidence>
<keyword evidence="9" id="KW-0067">ATP-binding</keyword>
<dbReference type="Pfam" id="PF02895">
    <property type="entry name" value="H-kinase_dim"/>
    <property type="match status" value="1"/>
</dbReference>
<keyword evidence="5 11" id="KW-0597">Phosphoprotein</keyword>
<dbReference type="InterPro" id="IPR037006">
    <property type="entry name" value="CheA-like_homodim_sf"/>
</dbReference>
<dbReference type="GO" id="GO:0006935">
    <property type="term" value="P:chemotaxis"/>
    <property type="evidence" value="ECO:0007669"/>
    <property type="project" value="UniProtKB-KW"/>
</dbReference>
<keyword evidence="10" id="KW-0902">Two-component regulatory system</keyword>
<dbReference type="SUPFAM" id="SSF50341">
    <property type="entry name" value="CheW-like"/>
    <property type="match status" value="1"/>
</dbReference>
<evidence type="ECO:0000259" key="14">
    <source>
        <dbReference type="PROSITE" id="PS50894"/>
    </source>
</evidence>
<dbReference type="SMART" id="SM00260">
    <property type="entry name" value="CheW"/>
    <property type="match status" value="1"/>
</dbReference>
<name>A0A7G9WCM6_ALKCA</name>
<dbReference type="CDD" id="cd00088">
    <property type="entry name" value="HPT"/>
    <property type="match status" value="1"/>
</dbReference>
<evidence type="ECO:0000313" key="16">
    <source>
        <dbReference type="Proteomes" id="UP000516160"/>
    </source>
</evidence>
<dbReference type="Gene3D" id="3.30.565.10">
    <property type="entry name" value="Histidine kinase-like ATPase, C-terminal domain"/>
    <property type="match status" value="1"/>
</dbReference>
<dbReference type="SUPFAM" id="SSF55052">
    <property type="entry name" value="CheY-binding domain of CheA"/>
    <property type="match status" value="1"/>
</dbReference>
<dbReference type="KEGG" id="acae:HYG86_17485"/>
<evidence type="ECO:0000256" key="5">
    <source>
        <dbReference type="ARBA" id="ARBA00022553"/>
    </source>
</evidence>
<evidence type="ECO:0000256" key="10">
    <source>
        <dbReference type="ARBA" id="ARBA00023012"/>
    </source>
</evidence>
<dbReference type="InterPro" id="IPR004358">
    <property type="entry name" value="Sig_transdc_His_kin-like_C"/>
</dbReference>
<dbReference type="GO" id="GO:0000155">
    <property type="term" value="F:phosphorelay sensor kinase activity"/>
    <property type="evidence" value="ECO:0007669"/>
    <property type="project" value="InterPro"/>
</dbReference>
<evidence type="ECO:0000256" key="4">
    <source>
        <dbReference type="ARBA" id="ARBA00022500"/>
    </source>
</evidence>
<evidence type="ECO:0000256" key="9">
    <source>
        <dbReference type="ARBA" id="ARBA00022840"/>
    </source>
</evidence>
<dbReference type="GO" id="GO:0005524">
    <property type="term" value="F:ATP binding"/>
    <property type="evidence" value="ECO:0007669"/>
    <property type="project" value="UniProtKB-KW"/>
</dbReference>
<dbReference type="Proteomes" id="UP000516160">
    <property type="component" value="Chromosome"/>
</dbReference>
<evidence type="ECO:0000256" key="8">
    <source>
        <dbReference type="ARBA" id="ARBA00022777"/>
    </source>
</evidence>
<proteinExistence type="predicted"/>
<dbReference type="PROSITE" id="PS50109">
    <property type="entry name" value="HIS_KIN"/>
    <property type="match status" value="1"/>
</dbReference>
<evidence type="ECO:0000256" key="11">
    <source>
        <dbReference type="PROSITE-ProRule" id="PRU00110"/>
    </source>
</evidence>
<evidence type="ECO:0000256" key="1">
    <source>
        <dbReference type="ARBA" id="ARBA00000085"/>
    </source>
</evidence>
<dbReference type="PANTHER" id="PTHR43395">
    <property type="entry name" value="SENSOR HISTIDINE KINASE CHEA"/>
    <property type="match status" value="1"/>
</dbReference>